<comment type="caution">
    <text evidence="3">The sequence shown here is derived from an EMBL/GenBank/DDBJ whole genome shotgun (WGS) entry which is preliminary data.</text>
</comment>
<feature type="region of interest" description="Disordered" evidence="1">
    <location>
        <begin position="338"/>
        <end position="357"/>
    </location>
</feature>
<dbReference type="SUPFAM" id="SSF51395">
    <property type="entry name" value="FMN-linked oxidoreductases"/>
    <property type="match status" value="1"/>
</dbReference>
<evidence type="ECO:0000259" key="2">
    <source>
        <dbReference type="Pfam" id="PF00724"/>
    </source>
</evidence>
<dbReference type="PANTHER" id="PTHR22893:SF91">
    <property type="entry name" value="NADPH DEHYDROGENASE 2-RELATED"/>
    <property type="match status" value="1"/>
</dbReference>
<dbReference type="Pfam" id="PF00724">
    <property type="entry name" value="Oxidored_FMN"/>
    <property type="match status" value="1"/>
</dbReference>
<dbReference type="InterPro" id="IPR045247">
    <property type="entry name" value="Oye-like"/>
</dbReference>
<evidence type="ECO:0000313" key="3">
    <source>
        <dbReference type="EMBL" id="GAA6145878.1"/>
    </source>
</evidence>
<organism evidence="3 4">
    <name type="scientific">Thalassolituus maritimus</name>
    <dbReference type="NCBI Taxonomy" id="484498"/>
    <lineage>
        <taxon>Bacteria</taxon>
        <taxon>Pseudomonadati</taxon>
        <taxon>Pseudomonadota</taxon>
        <taxon>Gammaproteobacteria</taxon>
        <taxon>Oceanospirillales</taxon>
        <taxon>Oceanospirillaceae</taxon>
        <taxon>Thalassolituus</taxon>
    </lineage>
</organism>
<sequence>MSTTQTLFEPLSLGSLEIPNRIIMAPLTRCRAPGHMPNDLMREYYTQRASAGLIITECTMVTPNTSAFATEPGIYSDQQVEAWKKITDSVHAAGGRIFMQIWHAGRAAHPELNEGTPAVSATATAIEGGSTTPKGHFNYQTPEVLTEEQIKNIVADFRKGAENAKKAGFDGVEVHGANGYLLDQFLRDGANNRDDLYGGSWHNQVRFLTEVLDAVSEVFTPHRVGVRFSPLNSFNDMQDSDPVALMKYLAAHLNPRDLAYVHLMRADFFGKQQADVVTPFKELYSGQLIVNMGYSPEEAADAVDSHIAHAVAFGTAFIANPDLPERIKVNAPLNEADPNTFYTQDEKGYTDYPTLSA</sequence>
<dbReference type="InterPro" id="IPR001155">
    <property type="entry name" value="OxRdtase_FMN_N"/>
</dbReference>
<evidence type="ECO:0000313" key="4">
    <source>
        <dbReference type="Proteomes" id="UP001481413"/>
    </source>
</evidence>
<evidence type="ECO:0000256" key="1">
    <source>
        <dbReference type="SAM" id="MobiDB-lite"/>
    </source>
</evidence>
<dbReference type="Proteomes" id="UP001481413">
    <property type="component" value="Unassembled WGS sequence"/>
</dbReference>
<dbReference type="EMBL" id="BAABWH010000005">
    <property type="protein sequence ID" value="GAA6145878.1"/>
    <property type="molecule type" value="Genomic_DNA"/>
</dbReference>
<dbReference type="RefSeq" id="WP_353294990.1">
    <property type="nucleotide sequence ID" value="NZ_BAABWH010000005.1"/>
</dbReference>
<proteinExistence type="predicted"/>
<dbReference type="PANTHER" id="PTHR22893">
    <property type="entry name" value="NADH OXIDOREDUCTASE-RELATED"/>
    <property type="match status" value="1"/>
</dbReference>
<dbReference type="CDD" id="cd02933">
    <property type="entry name" value="OYE_like_FMN"/>
    <property type="match status" value="1"/>
</dbReference>
<gene>
    <name evidence="3" type="ORF">NBRC116585_19960</name>
</gene>
<keyword evidence="4" id="KW-1185">Reference proteome</keyword>
<dbReference type="Gene3D" id="3.20.20.70">
    <property type="entry name" value="Aldolase class I"/>
    <property type="match status" value="1"/>
</dbReference>
<accession>A0ABQ0A0F9</accession>
<reference evidence="3 4" key="1">
    <citation type="submission" date="2024-04" db="EMBL/GenBank/DDBJ databases">
        <title>Draft genome sequence of Thalassolituus maritimus NBRC 116585.</title>
        <authorList>
            <person name="Miyakawa T."/>
            <person name="Kusuya Y."/>
            <person name="Miura T."/>
        </authorList>
    </citation>
    <scope>NUCLEOTIDE SEQUENCE [LARGE SCALE GENOMIC DNA]</scope>
    <source>
        <strain evidence="3 4">5NW40-0001</strain>
    </source>
</reference>
<name>A0ABQ0A0F9_9GAMM</name>
<feature type="domain" description="NADH:flavin oxidoreductase/NADH oxidase N-terminal" evidence="2">
    <location>
        <begin position="7"/>
        <end position="334"/>
    </location>
</feature>
<protein>
    <submittedName>
        <fullName evidence="3">Alkene reductase</fullName>
    </submittedName>
</protein>
<dbReference type="InterPro" id="IPR013785">
    <property type="entry name" value="Aldolase_TIM"/>
</dbReference>